<dbReference type="EMBL" id="MTKT01004864">
    <property type="protein sequence ID" value="OWM69618.1"/>
    <property type="molecule type" value="Genomic_DNA"/>
</dbReference>
<evidence type="ECO:0000259" key="2">
    <source>
        <dbReference type="PROSITE" id="PS51806"/>
    </source>
</evidence>
<gene>
    <name evidence="3" type="ORF">CDL15_Pgr014079</name>
    <name evidence="4" type="ORF">CRG98_047608</name>
</gene>
<dbReference type="AlphaFoldDB" id="A0A218WAY1"/>
<evidence type="ECO:0000256" key="1">
    <source>
        <dbReference type="SAM" id="MobiDB-lite"/>
    </source>
</evidence>
<dbReference type="Proteomes" id="UP000197138">
    <property type="component" value="Unassembled WGS sequence"/>
</dbReference>
<feature type="region of interest" description="Disordered" evidence="1">
    <location>
        <begin position="53"/>
        <end position="73"/>
    </location>
</feature>
<keyword evidence="6" id="KW-1185">Reference proteome</keyword>
<reference evidence="3" key="2">
    <citation type="submission" date="2017-06" db="EMBL/GenBank/DDBJ databases">
        <title>The pomegranate genome and the genomics of punicalagin biosynthesis.</title>
        <authorList>
            <person name="Xu C."/>
        </authorList>
    </citation>
    <scope>NUCLEOTIDE SEQUENCE [LARGE SCALE GENOMIC DNA]</scope>
    <source>
        <tissue evidence="3">Fresh leaf</tissue>
    </source>
</reference>
<evidence type="ECO:0000313" key="6">
    <source>
        <dbReference type="Proteomes" id="UP000233551"/>
    </source>
</evidence>
<dbReference type="EMBL" id="PGOL01008132">
    <property type="protein sequence ID" value="PKI31999.1"/>
    <property type="molecule type" value="Genomic_DNA"/>
</dbReference>
<dbReference type="GO" id="GO:0043565">
    <property type="term" value="F:sequence-specific DNA binding"/>
    <property type="evidence" value="ECO:0007669"/>
    <property type="project" value="InterPro"/>
</dbReference>
<dbReference type="GO" id="GO:0006351">
    <property type="term" value="P:DNA-templated transcription"/>
    <property type="evidence" value="ECO:0007669"/>
    <property type="project" value="InterPro"/>
</dbReference>
<dbReference type="Pfam" id="PF14144">
    <property type="entry name" value="DOG1"/>
    <property type="match status" value="1"/>
</dbReference>
<name>A0A218WAY1_PUNGR</name>
<protein>
    <recommendedName>
        <fullName evidence="2">DOG1 domain-containing protein</fullName>
    </recommendedName>
</protein>
<reference evidence="5" key="1">
    <citation type="journal article" date="2017" name="Plant J.">
        <title>The pomegranate (Punica granatum L.) genome and the genomics of punicalagin biosynthesis.</title>
        <authorList>
            <person name="Qin G."/>
            <person name="Xu C."/>
            <person name="Ming R."/>
            <person name="Tang H."/>
            <person name="Guyot R."/>
            <person name="Kramer E.M."/>
            <person name="Hu Y."/>
            <person name="Yi X."/>
            <person name="Qi Y."/>
            <person name="Xu X."/>
            <person name="Gao Z."/>
            <person name="Pan H."/>
            <person name="Jian J."/>
            <person name="Tian Y."/>
            <person name="Yue Z."/>
            <person name="Xu Y."/>
        </authorList>
    </citation>
    <scope>NUCLEOTIDE SEQUENCE [LARGE SCALE GENOMIC DNA]</scope>
    <source>
        <strain evidence="5">cv. Dabenzi</strain>
    </source>
</reference>
<dbReference type="GeneID" id="116200404"/>
<dbReference type="Proteomes" id="UP000233551">
    <property type="component" value="Unassembled WGS sequence"/>
</dbReference>
<evidence type="ECO:0000313" key="4">
    <source>
        <dbReference type="EMBL" id="PKI31999.1"/>
    </source>
</evidence>
<dbReference type="OrthoDB" id="1611096at2759"/>
<organism evidence="3 5">
    <name type="scientific">Punica granatum</name>
    <name type="common">Pomegranate</name>
    <dbReference type="NCBI Taxonomy" id="22663"/>
    <lineage>
        <taxon>Eukaryota</taxon>
        <taxon>Viridiplantae</taxon>
        <taxon>Streptophyta</taxon>
        <taxon>Embryophyta</taxon>
        <taxon>Tracheophyta</taxon>
        <taxon>Spermatophyta</taxon>
        <taxon>Magnoliopsida</taxon>
        <taxon>eudicotyledons</taxon>
        <taxon>Gunneridae</taxon>
        <taxon>Pentapetalae</taxon>
        <taxon>rosids</taxon>
        <taxon>malvids</taxon>
        <taxon>Myrtales</taxon>
        <taxon>Lythraceae</taxon>
        <taxon>Punica</taxon>
    </lineage>
</organism>
<dbReference type="InterPro" id="IPR025422">
    <property type="entry name" value="TGA_domain"/>
</dbReference>
<proteinExistence type="predicted"/>
<accession>A0A218WAY1</accession>
<comment type="caution">
    <text evidence="3">The sequence shown here is derived from an EMBL/GenBank/DDBJ whole genome shotgun (WGS) entry which is preliminary data.</text>
</comment>
<sequence length="303" mass="33656">MGNGSSESRSNSREDGDNEYMEGSSGETGRRYFGFVKEGGISFDEMDAISEISQRTSLQNHDVSERGEDQTEESYELWRQEPKIGAVKLEEHFLRASCVLEELIEEELDRYRAKYTQPIDLTRLEDVAKFLMPDSAPPFQLASVGWLGDWRPTAMLALLMGLACSSASFSDPAGIERTVSELTREARIEEAIIDGELTEIQATCILNLPFAFIGTGNGLHGAASSCVQAELQKIKRVITKAQQLRFKTLETVVRKVPNPSDAAEFLMAFERIEGALHQYAAHHELKRGGVTFSVKRLGILDSA</sequence>
<dbReference type="STRING" id="22663.A0A218WAY1"/>
<feature type="domain" description="DOG1" evidence="2">
    <location>
        <begin position="68"/>
        <end position="286"/>
    </location>
</feature>
<dbReference type="PANTHER" id="PTHR46354">
    <property type="entry name" value="DOG1 DOMAIN-CONTAINING PROTEIN"/>
    <property type="match status" value="1"/>
</dbReference>
<evidence type="ECO:0000313" key="5">
    <source>
        <dbReference type="Proteomes" id="UP000197138"/>
    </source>
</evidence>
<evidence type="ECO:0000313" key="3">
    <source>
        <dbReference type="EMBL" id="OWM69618.1"/>
    </source>
</evidence>
<dbReference type="PANTHER" id="PTHR46354:SF9">
    <property type="entry name" value="PROTEIN INAPERTURATE POLLEN1"/>
    <property type="match status" value="1"/>
</dbReference>
<reference evidence="4 6" key="3">
    <citation type="submission" date="2017-11" db="EMBL/GenBank/DDBJ databases">
        <title>De-novo sequencing of pomegranate (Punica granatum L.) genome.</title>
        <authorList>
            <person name="Akparov Z."/>
            <person name="Amiraslanov A."/>
            <person name="Hajiyeva S."/>
            <person name="Abbasov M."/>
            <person name="Kaur K."/>
            <person name="Hamwieh A."/>
            <person name="Solovyev V."/>
            <person name="Salamov A."/>
            <person name="Braich B."/>
            <person name="Kosarev P."/>
            <person name="Mahmoud A."/>
            <person name="Hajiyev E."/>
            <person name="Babayeva S."/>
            <person name="Izzatullayeva V."/>
            <person name="Mammadov A."/>
            <person name="Mammadov A."/>
            <person name="Sharifova S."/>
            <person name="Ojaghi J."/>
            <person name="Eynullazada K."/>
            <person name="Bayramov B."/>
            <person name="Abdulazimova A."/>
            <person name="Shahmuradov I."/>
        </authorList>
    </citation>
    <scope>NUCLEOTIDE SEQUENCE [LARGE SCALE GENOMIC DNA]</scope>
    <source>
        <strain evidence="4">AG2017</strain>
        <strain evidence="6">cv. AG2017</strain>
        <tissue evidence="4">Leaf</tissue>
    </source>
</reference>
<feature type="region of interest" description="Disordered" evidence="1">
    <location>
        <begin position="1"/>
        <end position="31"/>
    </location>
</feature>
<dbReference type="InterPro" id="IPR051886">
    <property type="entry name" value="Seed_Dev/Stress_Resp_Reg"/>
</dbReference>
<dbReference type="PROSITE" id="PS51806">
    <property type="entry name" value="DOG1"/>
    <property type="match status" value="1"/>
</dbReference>